<proteinExistence type="predicted"/>
<organism evidence="1 2">
    <name type="scientific">Ectocarpus siliculosus</name>
    <name type="common">Brown alga</name>
    <name type="synonym">Conferva siliculosa</name>
    <dbReference type="NCBI Taxonomy" id="2880"/>
    <lineage>
        <taxon>Eukaryota</taxon>
        <taxon>Sar</taxon>
        <taxon>Stramenopiles</taxon>
        <taxon>Ochrophyta</taxon>
        <taxon>PX clade</taxon>
        <taxon>Phaeophyceae</taxon>
        <taxon>Ectocarpales</taxon>
        <taxon>Ectocarpaceae</taxon>
        <taxon>Ectocarpus</taxon>
    </lineage>
</organism>
<keyword evidence="2" id="KW-1185">Reference proteome</keyword>
<dbReference type="EMBL" id="FN649760">
    <property type="protein sequence ID" value="CBJ28706.1"/>
    <property type="molecule type" value="Genomic_DNA"/>
</dbReference>
<dbReference type="Proteomes" id="UP000002630">
    <property type="component" value="Unassembled WGS sequence"/>
</dbReference>
<dbReference type="InParanoid" id="D7FI81"/>
<evidence type="ECO:0000313" key="2">
    <source>
        <dbReference type="Proteomes" id="UP000002630"/>
    </source>
</evidence>
<gene>
    <name evidence="1" type="ORF">Esi_0118_0046</name>
</gene>
<protein>
    <submittedName>
        <fullName evidence="1">Uncharacterized protein</fullName>
    </submittedName>
</protein>
<reference evidence="1 2" key="1">
    <citation type="journal article" date="2010" name="Nature">
        <title>The Ectocarpus genome and the independent evolution of multicellularity in brown algae.</title>
        <authorList>
            <person name="Cock J.M."/>
            <person name="Sterck L."/>
            <person name="Rouze P."/>
            <person name="Scornet D."/>
            <person name="Allen A.E."/>
            <person name="Amoutzias G."/>
            <person name="Anthouard V."/>
            <person name="Artiguenave F."/>
            <person name="Aury J.M."/>
            <person name="Badger J.H."/>
            <person name="Beszteri B."/>
            <person name="Billiau K."/>
            <person name="Bonnet E."/>
            <person name="Bothwell J.H."/>
            <person name="Bowler C."/>
            <person name="Boyen C."/>
            <person name="Brownlee C."/>
            <person name="Carrano C.J."/>
            <person name="Charrier B."/>
            <person name="Cho G.Y."/>
            <person name="Coelho S.M."/>
            <person name="Collen J."/>
            <person name="Corre E."/>
            <person name="Da Silva C."/>
            <person name="Delage L."/>
            <person name="Delaroque N."/>
            <person name="Dittami S.M."/>
            <person name="Doulbeau S."/>
            <person name="Elias M."/>
            <person name="Farnham G."/>
            <person name="Gachon C.M."/>
            <person name="Gschloessl B."/>
            <person name="Heesch S."/>
            <person name="Jabbari K."/>
            <person name="Jubin C."/>
            <person name="Kawai H."/>
            <person name="Kimura K."/>
            <person name="Kloareg B."/>
            <person name="Kupper F.C."/>
            <person name="Lang D."/>
            <person name="Le Bail A."/>
            <person name="Leblanc C."/>
            <person name="Lerouge P."/>
            <person name="Lohr M."/>
            <person name="Lopez P.J."/>
            <person name="Martens C."/>
            <person name="Maumus F."/>
            <person name="Michel G."/>
            <person name="Miranda-Saavedra D."/>
            <person name="Morales J."/>
            <person name="Moreau H."/>
            <person name="Motomura T."/>
            <person name="Nagasato C."/>
            <person name="Napoli C.A."/>
            <person name="Nelson D.R."/>
            <person name="Nyvall-Collen P."/>
            <person name="Peters A.F."/>
            <person name="Pommier C."/>
            <person name="Potin P."/>
            <person name="Poulain J."/>
            <person name="Quesneville H."/>
            <person name="Read B."/>
            <person name="Rensing S.A."/>
            <person name="Ritter A."/>
            <person name="Rousvoal S."/>
            <person name="Samanta M."/>
            <person name="Samson G."/>
            <person name="Schroeder D.C."/>
            <person name="Segurens B."/>
            <person name="Strittmatter M."/>
            <person name="Tonon T."/>
            <person name="Tregear J.W."/>
            <person name="Valentin K."/>
            <person name="von Dassow P."/>
            <person name="Yamagishi T."/>
            <person name="Van de Peer Y."/>
            <person name="Wincker P."/>
        </authorList>
    </citation>
    <scope>NUCLEOTIDE SEQUENCE [LARGE SCALE GENOMIC DNA]</scope>
    <source>
        <strain evidence="2">Ec32 / CCAP1310/4</strain>
    </source>
</reference>
<accession>D7FI81</accession>
<evidence type="ECO:0000313" key="1">
    <source>
        <dbReference type="EMBL" id="CBJ28706.1"/>
    </source>
</evidence>
<dbReference type="AlphaFoldDB" id="D7FI81"/>
<name>D7FI81_ECTSI</name>
<sequence>MLPEVRGRTLCSHTLLVFPLVAFLRDPELENENGLQRIAVVPRPPPALRSPDYDGGDCCSCTSNSPPIVVNDSGSGPAFFDCKDPRAVCFGEESSSFSDGYGDSDAYDDESTSYSFVRGDWTDQDGSDAYNDDSIPPAYVYIPSNQTGPLPAVAIAYEVGTMTEVNVSATAHDTRPGSSSGDVGCGETGGDGCAAIKAHDGIISEIESRWSCATMLVPDEGPCQIEFSFADPQDIVDIQVAFWEGNERTRTVDIFIDGELTHTHESYADSTFNTLGVTATEASTVMLESVDLLSDEWISLLEVLIFVKV</sequence>